<gene>
    <name evidence="1" type="ORF">UABAM_05171</name>
</gene>
<evidence type="ECO:0000313" key="2">
    <source>
        <dbReference type="Proteomes" id="UP000326354"/>
    </source>
</evidence>
<proteinExistence type="predicted"/>
<dbReference type="RefSeq" id="WP_151970825.1">
    <property type="nucleotide sequence ID" value="NZ_AP019860.1"/>
</dbReference>
<protein>
    <submittedName>
        <fullName evidence="1">Uncharacterized protein</fullName>
    </submittedName>
</protein>
<dbReference type="Proteomes" id="UP000326354">
    <property type="component" value="Chromosome"/>
</dbReference>
<dbReference type="AlphaFoldDB" id="A0A5S9IRH8"/>
<evidence type="ECO:0000313" key="1">
    <source>
        <dbReference type="EMBL" id="BBM86783.1"/>
    </source>
</evidence>
<dbReference type="EMBL" id="AP019860">
    <property type="protein sequence ID" value="BBM86783.1"/>
    <property type="molecule type" value="Genomic_DNA"/>
</dbReference>
<keyword evidence="2" id="KW-1185">Reference proteome</keyword>
<name>A0A5S9IRH8_UABAM</name>
<organism evidence="1 2">
    <name type="scientific">Uabimicrobium amorphum</name>
    <dbReference type="NCBI Taxonomy" id="2596890"/>
    <lineage>
        <taxon>Bacteria</taxon>
        <taxon>Pseudomonadati</taxon>
        <taxon>Planctomycetota</taxon>
        <taxon>Candidatus Uabimicrobiia</taxon>
        <taxon>Candidatus Uabimicrobiales</taxon>
        <taxon>Candidatus Uabimicrobiaceae</taxon>
        <taxon>Candidatus Uabimicrobium</taxon>
    </lineage>
</organism>
<accession>A0A5S9IRH8</accession>
<sequence>MHKIIFILVLIVICVEIFLEDDKPMQRLFREINTTDRKVSMAGLEKLNFLSKSEKKDFVSVLLYEAKKDEHHFTRMGFLNLLRRYKLVNANDHQFVMPILSFSTGKAQAKLVSKILKLMMSKKTGEVIVEAYKTDAITFPEAVKFLGENEEALTALADFERTKLSPRSINEMAAAAIDNEPILFEALLLMYNSNAAERKQISTFFLHALENNRLDEKQALRVLKILHRNISEEQIPQFLAIIRKNLQDKNLILATVRACAMLQSSTDDIAILLKKLMQDKQVTDSFLRTEIEINILTVLLRVQKYQSFAVEHLIKNMRYDRQYVKLLVEQTSENPRVDDVCFRWLEADKENVPSLITKFLAEKQHERAFLAFVAIADELVFVENKYYQCRRVLSALSKYKDKKPYVTKKFMQYLEEVSIRPIIKCDIISYIRDMGVEKVAIPTLVKLQAQSVDSRVLVQAEMTLRQLGYNTGSDDLK</sequence>
<reference evidence="1 2" key="1">
    <citation type="submission" date="2019-08" db="EMBL/GenBank/DDBJ databases">
        <title>Complete genome sequence of Candidatus Uab amorphum.</title>
        <authorList>
            <person name="Shiratori T."/>
            <person name="Suzuki S."/>
            <person name="Kakizawa Y."/>
            <person name="Ishida K."/>
        </authorList>
    </citation>
    <scope>NUCLEOTIDE SEQUENCE [LARGE SCALE GENOMIC DNA]</scope>
    <source>
        <strain evidence="1 2">SRT547</strain>
    </source>
</reference>
<dbReference type="KEGG" id="uam:UABAM_05171"/>